<gene>
    <name evidence="2" type="ORF">GcC1_094033</name>
</gene>
<sequence length="229" mass="27071">MRCENMEFLQHIESLHPSSKLAGDFERFRTWAAELIEYFQSKKKDFYNSTDRGLVVFAQSRIDGSPSSLIRQLNLSGQEFPSLYELLKFMYQTYGIKDLYSYYERKFNTMKWPSGLDQCQNLAIFRAQIAPCKDILRWTNRATISKFLTKLPLWTQRDLATLRNDNNNYNEFLEELDDYFRRNYTYRQLLAESRKSLLNENKVPIIDKSNNNKLSPDTSSPALKSNYPT</sequence>
<accession>A0A420ICR1</accession>
<organism evidence="2 3">
    <name type="scientific">Golovinomyces cichoracearum</name>
    <dbReference type="NCBI Taxonomy" id="62708"/>
    <lineage>
        <taxon>Eukaryota</taxon>
        <taxon>Fungi</taxon>
        <taxon>Dikarya</taxon>
        <taxon>Ascomycota</taxon>
        <taxon>Pezizomycotina</taxon>
        <taxon>Leotiomycetes</taxon>
        <taxon>Erysiphales</taxon>
        <taxon>Erysiphaceae</taxon>
        <taxon>Golovinomyces</taxon>
    </lineage>
</organism>
<evidence type="ECO:0008006" key="4">
    <source>
        <dbReference type="Google" id="ProtNLM"/>
    </source>
</evidence>
<reference evidence="2 3" key="1">
    <citation type="journal article" date="2018" name="BMC Genomics">
        <title>Comparative genome analyses reveal sequence features reflecting distinct modes of host-adaptation between dicot and monocot powdery mildew.</title>
        <authorList>
            <person name="Wu Y."/>
            <person name="Ma X."/>
            <person name="Pan Z."/>
            <person name="Kale S.D."/>
            <person name="Song Y."/>
            <person name="King H."/>
            <person name="Zhang Q."/>
            <person name="Presley C."/>
            <person name="Deng X."/>
            <person name="Wei C.I."/>
            <person name="Xiao S."/>
        </authorList>
    </citation>
    <scope>NUCLEOTIDE SEQUENCE [LARGE SCALE GENOMIC DNA]</scope>
    <source>
        <strain evidence="2">UCSC1</strain>
    </source>
</reference>
<evidence type="ECO:0000313" key="3">
    <source>
        <dbReference type="Proteomes" id="UP000285405"/>
    </source>
</evidence>
<feature type="region of interest" description="Disordered" evidence="1">
    <location>
        <begin position="208"/>
        <end position="229"/>
    </location>
</feature>
<proteinExistence type="predicted"/>
<evidence type="ECO:0000313" key="2">
    <source>
        <dbReference type="EMBL" id="RKF72323.1"/>
    </source>
</evidence>
<evidence type="ECO:0000256" key="1">
    <source>
        <dbReference type="SAM" id="MobiDB-lite"/>
    </source>
</evidence>
<dbReference type="EMBL" id="MCBR01009483">
    <property type="protein sequence ID" value="RKF72323.1"/>
    <property type="molecule type" value="Genomic_DNA"/>
</dbReference>
<protein>
    <recommendedName>
        <fullName evidence="4">Integrase and RNaseH domain-containing protein</fullName>
    </recommendedName>
</protein>
<dbReference type="OrthoDB" id="3601698at2759"/>
<dbReference type="AlphaFoldDB" id="A0A420ICR1"/>
<dbReference type="Proteomes" id="UP000285405">
    <property type="component" value="Unassembled WGS sequence"/>
</dbReference>
<name>A0A420ICR1_9PEZI</name>
<comment type="caution">
    <text evidence="2">The sequence shown here is derived from an EMBL/GenBank/DDBJ whole genome shotgun (WGS) entry which is preliminary data.</text>
</comment>
<feature type="non-terminal residue" evidence="2">
    <location>
        <position position="229"/>
    </location>
</feature>